<name>A0AAN8MFD0_9PEZI</name>
<protein>
    <submittedName>
        <fullName evidence="7">Uncharacterized protein</fullName>
    </submittedName>
</protein>
<keyword evidence="6" id="KW-0137">Centromere</keyword>
<keyword evidence="8" id="KW-1185">Reference proteome</keyword>
<evidence type="ECO:0000256" key="4">
    <source>
        <dbReference type="ARBA" id="ARBA00022454"/>
    </source>
</evidence>
<dbReference type="Proteomes" id="UP001313282">
    <property type="component" value="Unassembled WGS sequence"/>
</dbReference>
<evidence type="ECO:0000313" key="8">
    <source>
        <dbReference type="Proteomes" id="UP001313282"/>
    </source>
</evidence>
<sequence>MSSLDELHLTEEPSFEELQNQIRTLTNLRNTHQATLLSLRSTKSLKDHISTVSASSSQTKTPISSSLQISDKNLNDILLTRSAELSKDHQEWTQEALSRMTGLSKFTVTDPSSSRDLTGIRIEVMADGKFGTPYYLFLKPYDETPKPTPEDPSPEEVPSTTHLILHRHTIPAYFIQPLNVLAEKHLPPPPQMQNLDRFVRDVRHFLVLHYLRRSRLTHIKDEVTQNLPDLNSDSDDAHTPNIYVSEFLMDPEARLVEIHWLDINDIHSSIKRQAWIALTEKGGIEGLIVKEDNQRILHMEMQIKGDDWVRGTTDSMDWTSGLFKRLRWPSHPL</sequence>
<dbReference type="InterPro" id="IPR018464">
    <property type="entry name" value="CENP-O"/>
</dbReference>
<comment type="similarity">
    <text evidence="3">Belongs to the CENP-O/MCM21 family.</text>
</comment>
<reference evidence="7 8" key="1">
    <citation type="submission" date="2019-10" db="EMBL/GenBank/DDBJ databases">
        <authorList>
            <person name="Palmer J.M."/>
        </authorList>
    </citation>
    <scope>NUCLEOTIDE SEQUENCE [LARGE SCALE GENOMIC DNA]</scope>
    <source>
        <strain evidence="7 8">TWF718</strain>
    </source>
</reference>
<comment type="subcellular location">
    <subcellularLocation>
        <location evidence="2">Chromosome</location>
        <location evidence="2">Centromere</location>
    </subcellularLocation>
    <subcellularLocation>
        <location evidence="1">Nucleus</location>
    </subcellularLocation>
</comment>
<dbReference type="Pfam" id="PF09496">
    <property type="entry name" value="CENP-O"/>
    <property type="match status" value="1"/>
</dbReference>
<dbReference type="AlphaFoldDB" id="A0AAN8MFD0"/>
<dbReference type="PANTHER" id="PTHR14582">
    <property type="entry name" value="INNER KINETOCHORE SUBUNIT MAL2"/>
    <property type="match status" value="1"/>
</dbReference>
<dbReference type="GO" id="GO:0005634">
    <property type="term" value="C:nucleus"/>
    <property type="evidence" value="ECO:0007669"/>
    <property type="project" value="UniProtKB-SubCell"/>
</dbReference>
<accession>A0AAN8MFD0</accession>
<keyword evidence="4" id="KW-0158">Chromosome</keyword>
<keyword evidence="5" id="KW-0539">Nucleus</keyword>
<gene>
    <name evidence="7" type="ORF">TWF718_003191</name>
</gene>
<dbReference type="PANTHER" id="PTHR14582:SF1">
    <property type="entry name" value="CENTROMERE PROTEIN O"/>
    <property type="match status" value="1"/>
</dbReference>
<proteinExistence type="inferred from homology"/>
<evidence type="ECO:0000256" key="5">
    <source>
        <dbReference type="ARBA" id="ARBA00023242"/>
    </source>
</evidence>
<evidence type="ECO:0000256" key="2">
    <source>
        <dbReference type="ARBA" id="ARBA00004584"/>
    </source>
</evidence>
<dbReference type="GO" id="GO:0031511">
    <property type="term" value="C:Mis6-Sim4 complex"/>
    <property type="evidence" value="ECO:0007669"/>
    <property type="project" value="TreeGrafter"/>
</dbReference>
<evidence type="ECO:0000256" key="6">
    <source>
        <dbReference type="ARBA" id="ARBA00023328"/>
    </source>
</evidence>
<evidence type="ECO:0000256" key="3">
    <source>
        <dbReference type="ARBA" id="ARBA00007321"/>
    </source>
</evidence>
<organism evidence="7 8">
    <name type="scientific">Orbilia javanica</name>
    <dbReference type="NCBI Taxonomy" id="47235"/>
    <lineage>
        <taxon>Eukaryota</taxon>
        <taxon>Fungi</taxon>
        <taxon>Dikarya</taxon>
        <taxon>Ascomycota</taxon>
        <taxon>Pezizomycotina</taxon>
        <taxon>Orbiliomycetes</taxon>
        <taxon>Orbiliales</taxon>
        <taxon>Orbiliaceae</taxon>
        <taxon>Orbilia</taxon>
    </lineage>
</organism>
<evidence type="ECO:0000256" key="1">
    <source>
        <dbReference type="ARBA" id="ARBA00004123"/>
    </source>
</evidence>
<comment type="caution">
    <text evidence="7">The sequence shown here is derived from an EMBL/GenBank/DDBJ whole genome shotgun (WGS) entry which is preliminary data.</text>
</comment>
<dbReference type="EMBL" id="JAVHNR010000011">
    <property type="protein sequence ID" value="KAK6330997.1"/>
    <property type="molecule type" value="Genomic_DNA"/>
</dbReference>
<evidence type="ECO:0000313" key="7">
    <source>
        <dbReference type="EMBL" id="KAK6330997.1"/>
    </source>
</evidence>